<sequence>MIHDTVKINLLHLKNSILKLSSEQFVKPIALLSDSSIGMHARHIIEFYQCLLIGIESGIVNYDNRERDSELEVSPEYCIKIIDEILLEVNKLSLNVDLVLQTSYCTLDSLNKIDVATSVKRELIYNIEHTIHHLAIIKIGIKALDPLITLDKSVGVAVSTIRNKNICAQ</sequence>
<evidence type="ECO:0000313" key="1">
    <source>
        <dbReference type="EMBL" id="MCF8714568.1"/>
    </source>
</evidence>
<name>A0ABS9J2I4_9FLAO</name>
<organism evidence="1 2">
    <name type="scientific">Joostella atrarenae</name>
    <dbReference type="NCBI Taxonomy" id="679257"/>
    <lineage>
        <taxon>Bacteria</taxon>
        <taxon>Pseudomonadati</taxon>
        <taxon>Bacteroidota</taxon>
        <taxon>Flavobacteriia</taxon>
        <taxon>Flavobacteriales</taxon>
        <taxon>Flavobacteriaceae</taxon>
        <taxon>Joostella</taxon>
    </lineage>
</organism>
<evidence type="ECO:0000313" key="2">
    <source>
        <dbReference type="Proteomes" id="UP000829517"/>
    </source>
</evidence>
<proteinExistence type="predicted"/>
<keyword evidence="2" id="KW-1185">Reference proteome</keyword>
<gene>
    <name evidence="1" type="ORF">JM658_06955</name>
</gene>
<protein>
    <submittedName>
        <fullName evidence="1">DinB family protein</fullName>
    </submittedName>
</protein>
<reference evidence="1 2" key="1">
    <citation type="submission" date="2021-01" db="EMBL/GenBank/DDBJ databases">
        <title>Genome sequencing of Joostella atrarenae M1-2 (= KCTC 23194).</title>
        <authorList>
            <person name="Zakaria M.R."/>
            <person name="Lam M.Q."/>
            <person name="Chong C.S."/>
        </authorList>
    </citation>
    <scope>NUCLEOTIDE SEQUENCE [LARGE SCALE GENOMIC DNA]</scope>
    <source>
        <strain evidence="1 2">M1-2</strain>
    </source>
</reference>
<dbReference type="PANTHER" id="PTHR39473">
    <property type="match status" value="1"/>
</dbReference>
<dbReference type="EMBL" id="JAETXX010000003">
    <property type="protein sequence ID" value="MCF8714568.1"/>
    <property type="molecule type" value="Genomic_DNA"/>
</dbReference>
<dbReference type="PANTHER" id="PTHR39473:SF1">
    <property type="entry name" value="DINB-LIKE DOMAIN-CONTAINING PROTEIN"/>
    <property type="match status" value="1"/>
</dbReference>
<dbReference type="RefSeq" id="WP_236958532.1">
    <property type="nucleotide sequence ID" value="NZ_JAETXX010000003.1"/>
</dbReference>
<comment type="caution">
    <text evidence="1">The sequence shown here is derived from an EMBL/GenBank/DDBJ whole genome shotgun (WGS) entry which is preliminary data.</text>
</comment>
<accession>A0ABS9J2I4</accession>
<dbReference type="Proteomes" id="UP000829517">
    <property type="component" value="Unassembled WGS sequence"/>
</dbReference>